<name>A0A0D6N4T8_9PROT</name>
<evidence type="ECO:0000313" key="2">
    <source>
        <dbReference type="EMBL" id="GAN60969.1"/>
    </source>
</evidence>
<evidence type="ECO:0000259" key="1">
    <source>
        <dbReference type="Pfam" id="PF22741"/>
    </source>
</evidence>
<dbReference type="InterPro" id="IPR029021">
    <property type="entry name" value="Prot-tyrosine_phosphatase-like"/>
</dbReference>
<reference evidence="2 4" key="1">
    <citation type="submission" date="2012-11" db="EMBL/GenBank/DDBJ databases">
        <title>Whole genome sequence of Acetobacter cibinongensis 4H-1.</title>
        <authorList>
            <person name="Azuma Y."/>
            <person name="Higashiura N."/>
            <person name="Hirakawa H."/>
            <person name="Matsushita K."/>
        </authorList>
    </citation>
    <scope>NUCLEOTIDE SEQUENCE [LARGE SCALE GENOMIC DNA]</scope>
    <source>
        <strain evidence="2 4">4H-1</strain>
    </source>
</reference>
<protein>
    <submittedName>
        <fullName evidence="3">Protein-tyrosine-phosphatase</fullName>
    </submittedName>
</protein>
<sequence length="237" mass="27170">MGERALCRRDELELRAIVFDGQITSQAGRTRAWIDSLFVDHAVFRLVWTNFREVVPGKVYRCNHPTPARLKWAMRRYRLRTLVNLRGHRQCGSDALSRSTAQAIGLGHVDMAFESRGAPHKDRILRFAQLYKQIDFPMLMHCKSGADRAGLASGLVILFEGGSAARALKELSWRFGHFRGSRTGILDAFFLRYQADAEGRLPFLEWVEHEYDEVALKRDFVAGKLASFMTDQVLRRE</sequence>
<keyword evidence="5" id="KW-1185">Reference proteome</keyword>
<gene>
    <name evidence="3" type="primary">ctpA</name>
    <name evidence="2" type="ORF">Abci_017_153</name>
    <name evidence="3" type="ORF">ACI01nite_11360</name>
</gene>
<dbReference type="InterPro" id="IPR055214">
    <property type="entry name" value="PTP-NADK"/>
</dbReference>
<dbReference type="AlphaFoldDB" id="A0A0D6N4T8"/>
<evidence type="ECO:0000313" key="5">
    <source>
        <dbReference type="Proteomes" id="UP000321891"/>
    </source>
</evidence>
<dbReference type="Proteomes" id="UP000032671">
    <property type="component" value="Unassembled WGS sequence"/>
</dbReference>
<evidence type="ECO:0000313" key="3">
    <source>
        <dbReference type="EMBL" id="GEL58534.1"/>
    </source>
</evidence>
<accession>A0A0D6N4T8</accession>
<dbReference type="Gene3D" id="3.90.190.10">
    <property type="entry name" value="Protein tyrosine phosphatase superfamily"/>
    <property type="match status" value="1"/>
</dbReference>
<dbReference type="STRING" id="1231339.Abci_017_153"/>
<dbReference type="EMBL" id="BJVU01000003">
    <property type="protein sequence ID" value="GEL58534.1"/>
    <property type="molecule type" value="Genomic_DNA"/>
</dbReference>
<dbReference type="EMBL" id="BAMV01000017">
    <property type="protein sequence ID" value="GAN60969.1"/>
    <property type="molecule type" value="Genomic_DNA"/>
</dbReference>
<dbReference type="Proteomes" id="UP000321891">
    <property type="component" value="Unassembled WGS sequence"/>
</dbReference>
<accession>A0A6N3SNB3</accession>
<proteinExistence type="predicted"/>
<dbReference type="SUPFAM" id="SSF52799">
    <property type="entry name" value="(Phosphotyrosine protein) phosphatases II"/>
    <property type="match status" value="1"/>
</dbReference>
<dbReference type="Pfam" id="PF22741">
    <property type="entry name" value="PTP-NADK"/>
    <property type="match status" value="1"/>
</dbReference>
<evidence type="ECO:0000313" key="4">
    <source>
        <dbReference type="Proteomes" id="UP000032671"/>
    </source>
</evidence>
<comment type="caution">
    <text evidence="2">The sequence shown here is derived from an EMBL/GenBank/DDBJ whole genome shotgun (WGS) entry which is preliminary data.</text>
</comment>
<reference evidence="3 5" key="2">
    <citation type="submission" date="2019-07" db="EMBL/GenBank/DDBJ databases">
        <title>Whole genome shotgun sequence of Acetobacter cibinongensis NBRC 16605.</title>
        <authorList>
            <person name="Hosoyama A."/>
            <person name="Uohara A."/>
            <person name="Ohji S."/>
            <person name="Ichikawa N."/>
        </authorList>
    </citation>
    <scope>NUCLEOTIDE SEQUENCE [LARGE SCALE GENOMIC DNA]</scope>
    <source>
        <strain evidence="3 5">NBRC 16605</strain>
    </source>
</reference>
<feature type="domain" description="DSP-PTPase phosphatase fused to NAD+ Kinase" evidence="1">
    <location>
        <begin position="59"/>
        <end position="150"/>
    </location>
</feature>
<organism evidence="2 4">
    <name type="scientific">Acetobacter cibinongensis</name>
    <dbReference type="NCBI Taxonomy" id="146475"/>
    <lineage>
        <taxon>Bacteria</taxon>
        <taxon>Pseudomonadati</taxon>
        <taxon>Pseudomonadota</taxon>
        <taxon>Alphaproteobacteria</taxon>
        <taxon>Acetobacterales</taxon>
        <taxon>Acetobacteraceae</taxon>
        <taxon>Acetobacter</taxon>
    </lineage>
</organism>